<gene>
    <name evidence="2" type="ORF">SAMN05444171_0193</name>
</gene>
<feature type="region of interest" description="Disordered" evidence="1">
    <location>
        <begin position="100"/>
        <end position="131"/>
    </location>
</feature>
<dbReference type="EMBL" id="FNTI01000001">
    <property type="protein sequence ID" value="SEB90448.1"/>
    <property type="molecule type" value="Genomic_DNA"/>
</dbReference>
<name>A0A1M7K9T9_9BRAD</name>
<dbReference type="OrthoDB" id="7960860at2"/>
<dbReference type="AlphaFoldDB" id="A0A1M7K9T9"/>
<evidence type="ECO:0000313" key="2">
    <source>
        <dbReference type="EMBL" id="SEB90448.1"/>
    </source>
</evidence>
<dbReference type="RefSeq" id="WP_074814423.1">
    <property type="nucleotide sequence ID" value="NZ_FNTI01000001.1"/>
</dbReference>
<evidence type="ECO:0000256" key="1">
    <source>
        <dbReference type="SAM" id="MobiDB-lite"/>
    </source>
</evidence>
<organism evidence="2 3">
    <name type="scientific">Bradyrhizobium lablabi</name>
    <dbReference type="NCBI Taxonomy" id="722472"/>
    <lineage>
        <taxon>Bacteria</taxon>
        <taxon>Pseudomonadati</taxon>
        <taxon>Pseudomonadota</taxon>
        <taxon>Alphaproteobacteria</taxon>
        <taxon>Hyphomicrobiales</taxon>
        <taxon>Nitrobacteraceae</taxon>
        <taxon>Bradyrhizobium</taxon>
    </lineage>
</organism>
<protein>
    <submittedName>
        <fullName evidence="2">Uncharacterized protein</fullName>
    </submittedName>
</protein>
<sequence>MLLHLPIAILATLSPIHVSDTVPTYDIVRECRYEGGSAANVEWCSQDETAALGQLKTEWVQFVGADKRSCMATTQIGGFASYVELLTCLEMARDVVGASADPENLRAKSGSRSTRPSRRGERNASAKASGASAWQIIGMRR</sequence>
<reference evidence="2 3" key="1">
    <citation type="submission" date="2016-10" db="EMBL/GenBank/DDBJ databases">
        <authorList>
            <person name="de Groot N.N."/>
        </authorList>
    </citation>
    <scope>NUCLEOTIDE SEQUENCE [LARGE SCALE GENOMIC DNA]</scope>
    <source>
        <strain evidence="2 3">GAS522</strain>
    </source>
</reference>
<proteinExistence type="predicted"/>
<accession>A0A1M7K9T9</accession>
<dbReference type="Proteomes" id="UP000183208">
    <property type="component" value="Unassembled WGS sequence"/>
</dbReference>
<evidence type="ECO:0000313" key="3">
    <source>
        <dbReference type="Proteomes" id="UP000183208"/>
    </source>
</evidence>